<evidence type="ECO:0000256" key="2">
    <source>
        <dbReference type="ARBA" id="ARBA00005496"/>
    </source>
</evidence>
<dbReference type="InterPro" id="IPR017853">
    <property type="entry name" value="GH"/>
</dbReference>
<evidence type="ECO:0000313" key="18">
    <source>
        <dbReference type="Proteomes" id="UP001596106"/>
    </source>
</evidence>
<dbReference type="Pfam" id="PF18085">
    <property type="entry name" value="Mak_N_cap"/>
    <property type="match status" value="1"/>
</dbReference>
<evidence type="ECO:0000256" key="8">
    <source>
        <dbReference type="ARBA" id="ARBA00022723"/>
    </source>
</evidence>
<comment type="caution">
    <text evidence="17">The sequence shown here is derived from an EMBL/GenBank/DDBJ whole genome shotgun (WGS) entry which is preliminary data.</text>
</comment>
<evidence type="ECO:0000256" key="3">
    <source>
        <dbReference type="ARBA" id="ARBA00006219"/>
    </source>
</evidence>
<keyword evidence="7" id="KW-0808">Transferase</keyword>
<dbReference type="PANTHER" id="PTHR10357:SF219">
    <property type="entry name" value="MALTOSE ALPHA-D-GLUCOSYLTRANSFERASE"/>
    <property type="match status" value="1"/>
</dbReference>
<evidence type="ECO:0000256" key="6">
    <source>
        <dbReference type="ARBA" id="ARBA00013882"/>
    </source>
</evidence>
<keyword evidence="11" id="KW-0067">ATP-binding</keyword>
<evidence type="ECO:0000256" key="12">
    <source>
        <dbReference type="ARBA" id="ARBA00023235"/>
    </source>
</evidence>
<evidence type="ECO:0000256" key="11">
    <source>
        <dbReference type="ARBA" id="ARBA00022840"/>
    </source>
</evidence>
<evidence type="ECO:0000256" key="15">
    <source>
        <dbReference type="ARBA" id="ARBA00049067"/>
    </source>
</evidence>
<dbReference type="PANTHER" id="PTHR10357">
    <property type="entry name" value="ALPHA-AMYLASE FAMILY MEMBER"/>
    <property type="match status" value="1"/>
</dbReference>
<dbReference type="Pfam" id="PF16657">
    <property type="entry name" value="Malt_amylase_C"/>
    <property type="match status" value="1"/>
</dbReference>
<dbReference type="Gene3D" id="2.60.40.1180">
    <property type="entry name" value="Golgi alpha-mannosidase II"/>
    <property type="match status" value="1"/>
</dbReference>
<dbReference type="InterPro" id="IPR032091">
    <property type="entry name" value="Malt_amylase-like_C"/>
</dbReference>
<dbReference type="RefSeq" id="WP_379845410.1">
    <property type="nucleotide sequence ID" value="NZ_JBHSMA010000003.1"/>
</dbReference>
<dbReference type="EMBL" id="JBHSMA010000003">
    <property type="protein sequence ID" value="MFC5410219.1"/>
    <property type="molecule type" value="Genomic_DNA"/>
</dbReference>
<comment type="similarity">
    <text evidence="3">Belongs to the aminoglycoside phosphotransferase family.</text>
</comment>
<dbReference type="Gene3D" id="3.90.400.10">
    <property type="entry name" value="Oligo-1,6-glucosidase, Domain 2"/>
    <property type="match status" value="1"/>
</dbReference>
<comment type="catalytic activity">
    <reaction evidence="1">
        <text>D-maltose = alpha,alpha-trehalose</text>
        <dbReference type="Rhea" id="RHEA:15145"/>
        <dbReference type="ChEBI" id="CHEBI:16551"/>
        <dbReference type="ChEBI" id="CHEBI:17306"/>
        <dbReference type="EC" id="5.4.99.16"/>
    </reaction>
</comment>
<dbReference type="Gene3D" id="3.20.20.80">
    <property type="entry name" value="Glycosidases"/>
    <property type="match status" value="1"/>
</dbReference>
<dbReference type="InterPro" id="IPR012810">
    <property type="entry name" value="TreS/a-amylase_N"/>
</dbReference>
<evidence type="ECO:0000259" key="16">
    <source>
        <dbReference type="SMART" id="SM00642"/>
    </source>
</evidence>
<comment type="similarity">
    <text evidence="2">Belongs to the glycosyl hydrolase 13 family. TreS subfamily.</text>
</comment>
<evidence type="ECO:0000256" key="13">
    <source>
        <dbReference type="ARBA" id="ARBA00031251"/>
    </source>
</evidence>
<dbReference type="SUPFAM" id="SSF56112">
    <property type="entry name" value="Protein kinase-like (PK-like)"/>
    <property type="match status" value="1"/>
</dbReference>
<dbReference type="NCBIfam" id="TIGR02456">
    <property type="entry name" value="treS_nterm"/>
    <property type="match status" value="1"/>
</dbReference>
<dbReference type="InterPro" id="IPR013780">
    <property type="entry name" value="Glyco_hydro_b"/>
</dbReference>
<comment type="catalytic activity">
    <reaction evidence="15">
        <text>D-maltose + ATP = alpha-maltose 1-phosphate + ADP + H(+)</text>
        <dbReference type="Rhea" id="RHEA:31915"/>
        <dbReference type="ChEBI" id="CHEBI:15378"/>
        <dbReference type="ChEBI" id="CHEBI:17306"/>
        <dbReference type="ChEBI" id="CHEBI:30616"/>
        <dbReference type="ChEBI" id="CHEBI:63576"/>
        <dbReference type="ChEBI" id="CHEBI:456216"/>
        <dbReference type="EC" id="2.7.1.175"/>
    </reaction>
</comment>
<feature type="domain" description="Glycosyl hydrolase family 13 catalytic" evidence="16">
    <location>
        <begin position="22"/>
        <end position="460"/>
    </location>
</feature>
<sequence>MVTKKAGLDDKLHWYKDAIIYELHIKAFRDSNGDGIGDFQGLLEKLDYLQDLGVTAIWVLPFYPSPLRDDGYDIADYYSINPSYGNVEQFQEFLQEAHKRNLKVITELVINHTSDQHPWFQRARKAPKGSPEREYYVWTDDPNQYRDVRIIFQDFETSNWTWDPVAQQYYWHRFFHHQPDLNYDNPLVQEEIYKILDYWCQMGVDGFRLDAVPYLFEREGTNGENLPETHAFLKKLRRHVDKKFPGTVFLAEANMWPEDSASYFGDGDECHMNYHFPVMPRMFMAVQMEDRYPITDIFDQTPDIPETCQWAIFLRNHDELTLEMVTDDERDYMYKMYAKNPKARINLGIRHRLAPLMDNDRRKIELLNSLLFSLAGTPVLYYGDEIGMGDNVYLGDRDGVRTPMQWSPDRNAGFSITNPQKLYLPVILDPAYHYEAVNVETQWQNTSSLLWFTKRMINMRKRHKAFGRGNLKFLNVENPKVLAFTRTYEDETLLIVVNLSKHSQPAEVELSDYKGFRPVELFSKNRFPAIYDDNPYRFTLAPYDYQWFVLQKIHPDVGKESTLPLLKLAKWDDLMQLQTRSLLENEVLPAYVTKANWFIGQGREISGFSITDQAMINLDDKKGTLLLVEASYEQGLPELYQVPITFVQGERASQIASGYPQAILAQMQLGEEEGLLCDAFFTDRLHQLLFAKLTASQSIPARNGKLVFAGEKSLKKYHPDAGGVKPKVHTSERDYTAITYDNRFFLKMYRKVDWNLNPDIEITRYLSEEAHFEYVPNFLGTIEWQSEKGSIALGMMEVMVENHGDGHSFMLERINNYIERILARSKETLATICRQGSLADPQGFDDLSMNCRELLGGSASEQARLLGIRTGQMHLALARSSHKDFVPEEFSLHYQRSLFAGMQSLVRENYQHLARRLKDAPALIKPEIESILDKKPAVLAVMKRIYDHKIDTLKIRTHGNYHLGQILLTGKDIAIQDFGGNPLRTFSTRRIKRSPLRDVTTMIRSFYYVAYEGFFSTSQLPKEEIPNLLSFADLWAYQISEIFLKAYLDTVQGNRFYPKDPADLQVLLETYLLERANFDLTFDQTNRPERLLAPIRIIQTIVEPLAGSTPKSAGKQADNQPV</sequence>
<evidence type="ECO:0000256" key="14">
    <source>
        <dbReference type="ARBA" id="ARBA00031378"/>
    </source>
</evidence>
<dbReference type="Proteomes" id="UP001596106">
    <property type="component" value="Unassembled WGS sequence"/>
</dbReference>
<dbReference type="Gene3D" id="3.90.1200.10">
    <property type="match status" value="1"/>
</dbReference>
<reference evidence="18" key="1">
    <citation type="journal article" date="2019" name="Int. J. Syst. Evol. Microbiol.">
        <title>The Global Catalogue of Microorganisms (GCM) 10K type strain sequencing project: providing services to taxonomists for standard genome sequencing and annotation.</title>
        <authorList>
            <consortium name="The Broad Institute Genomics Platform"/>
            <consortium name="The Broad Institute Genome Sequencing Center for Infectious Disease"/>
            <person name="Wu L."/>
            <person name="Ma J."/>
        </authorList>
    </citation>
    <scope>NUCLEOTIDE SEQUENCE [LARGE SCALE GENOMIC DNA]</scope>
    <source>
        <strain evidence="18">CCUG 55250</strain>
    </source>
</reference>
<accession>A0ABW0I9N8</accession>
<evidence type="ECO:0000256" key="1">
    <source>
        <dbReference type="ARBA" id="ARBA00001595"/>
    </source>
</evidence>
<dbReference type="CDD" id="cd11334">
    <property type="entry name" value="AmyAc_TreS"/>
    <property type="match status" value="1"/>
</dbReference>
<organism evidence="17 18">
    <name type="scientific">Larkinella bovis</name>
    <dbReference type="NCBI Taxonomy" id="683041"/>
    <lineage>
        <taxon>Bacteria</taxon>
        <taxon>Pseudomonadati</taxon>
        <taxon>Bacteroidota</taxon>
        <taxon>Cytophagia</taxon>
        <taxon>Cytophagales</taxon>
        <taxon>Spirosomataceae</taxon>
        <taxon>Larkinella</taxon>
    </lineage>
</organism>
<evidence type="ECO:0000256" key="9">
    <source>
        <dbReference type="ARBA" id="ARBA00022741"/>
    </source>
</evidence>
<dbReference type="InterPro" id="IPR045857">
    <property type="entry name" value="O16G_dom_2"/>
</dbReference>
<protein>
    <recommendedName>
        <fullName evidence="6">Maltokinase</fullName>
        <ecNumber evidence="4">2.7.1.175</ecNumber>
        <ecNumber evidence="5">5.4.99.16</ecNumber>
    </recommendedName>
    <alternativeName>
        <fullName evidence="14">Maltose alpha-D-glucosyltransferase</fullName>
    </alternativeName>
    <alternativeName>
        <fullName evidence="13">Maltose-1-phosphate synthase</fullName>
    </alternativeName>
</protein>
<proteinExistence type="inferred from homology"/>
<keyword evidence="18" id="KW-1185">Reference proteome</keyword>
<dbReference type="Pfam" id="PF00128">
    <property type="entry name" value="Alpha-amylase"/>
    <property type="match status" value="2"/>
</dbReference>
<name>A0ABW0I9N8_9BACT</name>
<dbReference type="SUPFAM" id="SSF51445">
    <property type="entry name" value="(Trans)glycosidases"/>
    <property type="match status" value="1"/>
</dbReference>
<keyword evidence="9" id="KW-0547">Nucleotide-binding</keyword>
<keyword evidence="10" id="KW-0106">Calcium</keyword>
<dbReference type="GO" id="GO:0047471">
    <property type="term" value="F:maltose alpha-D-glucosyltransferase activity"/>
    <property type="evidence" value="ECO:0007669"/>
    <property type="project" value="UniProtKB-EC"/>
</dbReference>
<dbReference type="EC" id="5.4.99.16" evidence="5"/>
<evidence type="ECO:0000313" key="17">
    <source>
        <dbReference type="EMBL" id="MFC5410219.1"/>
    </source>
</evidence>
<dbReference type="InterPro" id="IPR006047">
    <property type="entry name" value="GH13_cat_dom"/>
</dbReference>
<evidence type="ECO:0000256" key="5">
    <source>
        <dbReference type="ARBA" id="ARBA00012619"/>
    </source>
</evidence>
<evidence type="ECO:0000256" key="4">
    <source>
        <dbReference type="ARBA" id="ARBA00011962"/>
    </source>
</evidence>
<dbReference type="SUPFAM" id="SSF51011">
    <property type="entry name" value="Glycosyl hydrolase domain"/>
    <property type="match status" value="1"/>
</dbReference>
<dbReference type="InterPro" id="IPR011009">
    <property type="entry name" value="Kinase-like_dom_sf"/>
</dbReference>
<dbReference type="EC" id="2.7.1.175" evidence="4"/>
<evidence type="ECO:0000256" key="7">
    <source>
        <dbReference type="ARBA" id="ARBA00022679"/>
    </source>
</evidence>
<dbReference type="SMART" id="SM00642">
    <property type="entry name" value="Aamy"/>
    <property type="match status" value="1"/>
</dbReference>
<keyword evidence="12 17" id="KW-0413">Isomerase</keyword>
<gene>
    <name evidence="17" type="primary">treS</name>
    <name evidence="17" type="ORF">ACFPMF_12915</name>
</gene>
<evidence type="ECO:0000256" key="10">
    <source>
        <dbReference type="ARBA" id="ARBA00022837"/>
    </source>
</evidence>
<dbReference type="InterPro" id="IPR040999">
    <property type="entry name" value="Mak_N_cap"/>
</dbReference>
<keyword evidence="8" id="KW-0479">Metal-binding</keyword>